<reference evidence="2 3" key="1">
    <citation type="submission" date="2019-12" db="EMBL/GenBank/DDBJ databases">
        <authorList>
            <person name="Zhang Y.-J."/>
        </authorList>
    </citation>
    <scope>NUCLEOTIDE SEQUENCE [LARGE SCALE GENOMIC DNA]</scope>
    <source>
        <strain evidence="2 3">CY05</strain>
    </source>
</reference>
<comment type="caution">
    <text evidence="2">The sequence shown here is derived from an EMBL/GenBank/DDBJ whole genome shotgun (WGS) entry which is preliminary data.</text>
</comment>
<sequence length="265" mass="29544">MQQAGDFRAESVALAGILESLPEAEFFRPTLFKSWTIDHILGHLHLFNMAAEASLKGDEAFAEFIDPVVTDMKMGKSILECQFPWLKGMSGRPLFEAWREGAENCADSFAQVDPKLRVKWIGPDMSALSSITARQMETWAHGQAVFDLLGLERKEQDSIRNIAHLGVATFGWTFRNRKEEIPNPAPYVELTGPSGAVWQWNEPQKDNAVHGQATEFAQVVTQTRSLADTSLQVTGSIACNWMEQAQCFAGPPETPPTIGQRYKME</sequence>
<dbReference type="InterPro" id="IPR017518">
    <property type="entry name" value="CHP03084"/>
</dbReference>
<dbReference type="InterPro" id="IPR024344">
    <property type="entry name" value="MDMPI_metal-binding"/>
</dbReference>
<gene>
    <name evidence="2" type="ORF">GO984_21740</name>
</gene>
<dbReference type="InterPro" id="IPR034660">
    <property type="entry name" value="DinB/YfiT-like"/>
</dbReference>
<dbReference type="Gene3D" id="1.20.120.450">
    <property type="entry name" value="dinb family like domain"/>
    <property type="match status" value="1"/>
</dbReference>
<dbReference type="Pfam" id="PF11716">
    <property type="entry name" value="MDMPI_N"/>
    <property type="match status" value="1"/>
</dbReference>
<evidence type="ECO:0000313" key="2">
    <source>
        <dbReference type="EMBL" id="MVO18448.1"/>
    </source>
</evidence>
<dbReference type="NCBIfam" id="TIGR03083">
    <property type="entry name" value="maleylpyruvate isomerase family mycothiol-dependent enzyme"/>
    <property type="match status" value="1"/>
</dbReference>
<feature type="domain" description="Mycothiol-dependent maleylpyruvate isomerase metal-binding" evidence="1">
    <location>
        <begin position="7"/>
        <end position="145"/>
    </location>
</feature>
<dbReference type="InterPro" id="IPR017517">
    <property type="entry name" value="Maleyloyr_isom"/>
</dbReference>
<evidence type="ECO:0000313" key="3">
    <source>
        <dbReference type="Proteomes" id="UP000478892"/>
    </source>
</evidence>
<evidence type="ECO:0000259" key="1">
    <source>
        <dbReference type="Pfam" id="PF11716"/>
    </source>
</evidence>
<name>A0A6L6WMJ1_9RHOB</name>
<accession>A0A6L6WMJ1</accession>
<dbReference type="AlphaFoldDB" id="A0A6L6WMJ1"/>
<dbReference type="EMBL" id="WQLV01000021">
    <property type="protein sequence ID" value="MVO18448.1"/>
    <property type="molecule type" value="Genomic_DNA"/>
</dbReference>
<dbReference type="RefSeq" id="WP_157024655.1">
    <property type="nucleotide sequence ID" value="NZ_WQLV01000021.1"/>
</dbReference>
<keyword evidence="3" id="KW-1185">Reference proteome</keyword>
<organism evidence="2 3">
    <name type="scientific">Parasedimentitalea huanghaiensis</name>
    <dbReference type="NCBI Taxonomy" id="2682100"/>
    <lineage>
        <taxon>Bacteria</taxon>
        <taxon>Pseudomonadati</taxon>
        <taxon>Pseudomonadota</taxon>
        <taxon>Alphaproteobacteria</taxon>
        <taxon>Rhodobacterales</taxon>
        <taxon>Paracoccaceae</taxon>
        <taxon>Parasedimentitalea</taxon>
    </lineage>
</organism>
<proteinExistence type="predicted"/>
<dbReference type="Proteomes" id="UP000478892">
    <property type="component" value="Unassembled WGS sequence"/>
</dbReference>
<protein>
    <submittedName>
        <fullName evidence="2">TIGR03084 family protein</fullName>
    </submittedName>
</protein>
<dbReference type="GO" id="GO:0046872">
    <property type="term" value="F:metal ion binding"/>
    <property type="evidence" value="ECO:0007669"/>
    <property type="project" value="InterPro"/>
</dbReference>
<dbReference type="NCBIfam" id="TIGR03084">
    <property type="entry name" value="TIGR03084 family metal-binding protein"/>
    <property type="match status" value="1"/>
</dbReference>
<dbReference type="SUPFAM" id="SSF109854">
    <property type="entry name" value="DinB/YfiT-like putative metalloenzymes"/>
    <property type="match status" value="1"/>
</dbReference>